<organism evidence="1 2">
    <name type="scientific">Puccinia sorghi</name>
    <dbReference type="NCBI Taxonomy" id="27349"/>
    <lineage>
        <taxon>Eukaryota</taxon>
        <taxon>Fungi</taxon>
        <taxon>Dikarya</taxon>
        <taxon>Basidiomycota</taxon>
        <taxon>Pucciniomycotina</taxon>
        <taxon>Pucciniomycetes</taxon>
        <taxon>Pucciniales</taxon>
        <taxon>Pucciniaceae</taxon>
        <taxon>Puccinia</taxon>
    </lineage>
</organism>
<gene>
    <name evidence="1" type="ORF">VP01_2434g6</name>
</gene>
<evidence type="ECO:0000313" key="2">
    <source>
        <dbReference type="Proteomes" id="UP000037035"/>
    </source>
</evidence>
<evidence type="ECO:0000313" key="1">
    <source>
        <dbReference type="EMBL" id="KNZ56323.1"/>
    </source>
</evidence>
<sequence>MINFDSFHLLSFLFILFFILHQGTICGTCLECAIAEVFP</sequence>
<comment type="caution">
    <text evidence="1">The sequence shown here is derived from an EMBL/GenBank/DDBJ whole genome shotgun (WGS) entry which is preliminary data.</text>
</comment>
<dbReference type="EMBL" id="LAVV01007319">
    <property type="protein sequence ID" value="KNZ56323.1"/>
    <property type="molecule type" value="Genomic_DNA"/>
</dbReference>
<dbReference type="VEuPathDB" id="FungiDB:VP01_2434g6"/>
<proteinExistence type="predicted"/>
<name>A0A0L6V6E0_9BASI</name>
<accession>A0A0L6V6E0</accession>
<dbReference type="AlphaFoldDB" id="A0A0L6V6E0"/>
<dbReference type="Proteomes" id="UP000037035">
    <property type="component" value="Unassembled WGS sequence"/>
</dbReference>
<protein>
    <submittedName>
        <fullName evidence="1">Putative signal peptide protein</fullName>
    </submittedName>
</protein>
<reference evidence="1 2" key="1">
    <citation type="submission" date="2015-08" db="EMBL/GenBank/DDBJ databases">
        <title>Next Generation Sequencing and Analysis of the Genome of Puccinia sorghi L Schw, the Causal Agent of Maize Common Rust.</title>
        <authorList>
            <person name="Rochi L."/>
            <person name="Burguener G."/>
            <person name="Darino M."/>
            <person name="Turjanski A."/>
            <person name="Kreff E."/>
            <person name="Dieguez M.J."/>
            <person name="Sacco F."/>
        </authorList>
    </citation>
    <scope>NUCLEOTIDE SEQUENCE [LARGE SCALE GENOMIC DNA]</scope>
    <source>
        <strain evidence="1 2">RO10H11247</strain>
    </source>
</reference>
<keyword evidence="2" id="KW-1185">Reference proteome</keyword>